<feature type="region of interest" description="Disordered" evidence="1">
    <location>
        <begin position="102"/>
        <end position="124"/>
    </location>
</feature>
<evidence type="ECO:0000313" key="3">
    <source>
        <dbReference type="Proteomes" id="UP000076512"/>
    </source>
</evidence>
<evidence type="ECO:0000313" key="2">
    <source>
        <dbReference type="EMBL" id="KZM74626.1"/>
    </source>
</evidence>
<feature type="compositionally biased region" description="Basic and acidic residues" evidence="1">
    <location>
        <begin position="106"/>
        <end position="124"/>
    </location>
</feature>
<name>A0A164NQY8_9NOCA</name>
<dbReference type="Gene3D" id="1.10.1510.10">
    <property type="entry name" value="Uncharacterised protein YqeY/AIM41 PF09424, N-terminal domain"/>
    <property type="match status" value="1"/>
</dbReference>
<dbReference type="RefSeq" id="WP_067585932.1">
    <property type="nucleotide sequence ID" value="NZ_JABMCZ010000005.1"/>
</dbReference>
<dbReference type="OrthoDB" id="3298383at2"/>
<reference evidence="2 3" key="1">
    <citation type="submission" date="2016-04" db="EMBL/GenBank/DDBJ databases">
        <authorList>
            <person name="Evans L.H."/>
            <person name="Alamgir A."/>
            <person name="Owens N."/>
            <person name="Weber N.D."/>
            <person name="Virtaneva K."/>
            <person name="Barbian K."/>
            <person name="Babar A."/>
            <person name="Rosenke K."/>
        </authorList>
    </citation>
    <scope>NUCLEOTIDE SEQUENCE [LARGE SCALE GENOMIC DNA]</scope>
    <source>
        <strain evidence="2 3">IFM 0406</strain>
    </source>
</reference>
<evidence type="ECO:0008006" key="4">
    <source>
        <dbReference type="Google" id="ProtNLM"/>
    </source>
</evidence>
<organism evidence="2 3">
    <name type="scientific">Nocardia terpenica</name>
    <dbReference type="NCBI Taxonomy" id="455432"/>
    <lineage>
        <taxon>Bacteria</taxon>
        <taxon>Bacillati</taxon>
        <taxon>Actinomycetota</taxon>
        <taxon>Actinomycetes</taxon>
        <taxon>Mycobacteriales</taxon>
        <taxon>Nocardiaceae</taxon>
        <taxon>Nocardia</taxon>
    </lineage>
</organism>
<keyword evidence="3" id="KW-1185">Reference proteome</keyword>
<protein>
    <recommendedName>
        <fullName evidence="4">Glutamyl-tRNA amidotransferase</fullName>
    </recommendedName>
</protein>
<dbReference type="AlphaFoldDB" id="A0A164NQY8"/>
<dbReference type="EMBL" id="LWGR01000004">
    <property type="protein sequence ID" value="KZM74626.1"/>
    <property type="molecule type" value="Genomic_DNA"/>
</dbReference>
<comment type="caution">
    <text evidence="2">The sequence shown here is derived from an EMBL/GenBank/DDBJ whole genome shotgun (WGS) entry which is preliminary data.</text>
</comment>
<dbReference type="STRING" id="455432.AWN90_21345"/>
<evidence type="ECO:0000256" key="1">
    <source>
        <dbReference type="SAM" id="MobiDB-lite"/>
    </source>
</evidence>
<gene>
    <name evidence="2" type="ORF">AWN90_21345</name>
</gene>
<proteinExistence type="predicted"/>
<sequence>MPTDSSTEVPPLRERLRAALPAAMKRRDRNATKALRSALAAIDNAEAIDASHITAGAIEATSVGLGTAEAQRRLLTESDIEQIVHQEITERLTTAAEYEQLGRPAHASDLRAEAEELTRHLPAD</sequence>
<dbReference type="InterPro" id="IPR042184">
    <property type="entry name" value="YqeY/Aim41_N"/>
</dbReference>
<dbReference type="Proteomes" id="UP000076512">
    <property type="component" value="Unassembled WGS sequence"/>
</dbReference>
<accession>A0A164NQY8</accession>